<reference evidence="3 4" key="1">
    <citation type="submission" date="2020-08" db="EMBL/GenBank/DDBJ databases">
        <title>Draft genome sequence of Parasphingopyxis sp. GrpM-11.</title>
        <authorList>
            <person name="Oh J."/>
            <person name="Roh D.-H."/>
        </authorList>
    </citation>
    <scope>NUCLEOTIDE SEQUENCE [LARGE SCALE GENOMIC DNA]</scope>
    <source>
        <strain evidence="3 4">GrpM-11</strain>
    </source>
</reference>
<name>A0A842HTA3_9SPHN</name>
<evidence type="ECO:0000256" key="1">
    <source>
        <dbReference type="SAM" id="MobiDB-lite"/>
    </source>
</evidence>
<evidence type="ECO:0000313" key="3">
    <source>
        <dbReference type="EMBL" id="MBC2776175.1"/>
    </source>
</evidence>
<dbReference type="EMBL" id="JACJVJ010000001">
    <property type="protein sequence ID" value="MBC2776175.1"/>
    <property type="molecule type" value="Genomic_DNA"/>
</dbReference>
<evidence type="ECO:0000256" key="2">
    <source>
        <dbReference type="SAM" id="SignalP"/>
    </source>
</evidence>
<keyword evidence="2" id="KW-0732">Signal</keyword>
<feature type="compositionally biased region" description="Basic and acidic residues" evidence="1">
    <location>
        <begin position="62"/>
        <end position="75"/>
    </location>
</feature>
<feature type="region of interest" description="Disordered" evidence="1">
    <location>
        <begin position="27"/>
        <end position="87"/>
    </location>
</feature>
<keyword evidence="4" id="KW-1185">Reference proteome</keyword>
<dbReference type="RefSeq" id="WP_185799485.1">
    <property type="nucleotide sequence ID" value="NZ_JACJVJ010000001.1"/>
</dbReference>
<proteinExistence type="predicted"/>
<dbReference type="PROSITE" id="PS51257">
    <property type="entry name" value="PROKAR_LIPOPROTEIN"/>
    <property type="match status" value="1"/>
</dbReference>
<evidence type="ECO:0000313" key="4">
    <source>
        <dbReference type="Proteomes" id="UP000564378"/>
    </source>
</evidence>
<comment type="caution">
    <text evidence="3">The sequence shown here is derived from an EMBL/GenBank/DDBJ whole genome shotgun (WGS) entry which is preliminary data.</text>
</comment>
<protein>
    <recommendedName>
        <fullName evidence="5">Argininosuccinate lyase</fullName>
    </recommendedName>
</protein>
<organism evidence="3 4">
    <name type="scientific">Parasphingopyxis marina</name>
    <dbReference type="NCBI Taxonomy" id="2761622"/>
    <lineage>
        <taxon>Bacteria</taxon>
        <taxon>Pseudomonadati</taxon>
        <taxon>Pseudomonadota</taxon>
        <taxon>Alphaproteobacteria</taxon>
        <taxon>Sphingomonadales</taxon>
        <taxon>Sphingomonadaceae</taxon>
        <taxon>Parasphingopyxis</taxon>
    </lineage>
</organism>
<feature type="chain" id="PRO_5032535501" description="Argininosuccinate lyase" evidence="2">
    <location>
        <begin position="24"/>
        <end position="87"/>
    </location>
</feature>
<feature type="signal peptide" evidence="2">
    <location>
        <begin position="1"/>
        <end position="23"/>
    </location>
</feature>
<dbReference type="Proteomes" id="UP000564378">
    <property type="component" value="Unassembled WGS sequence"/>
</dbReference>
<dbReference type="AlphaFoldDB" id="A0A842HTA3"/>
<sequence length="87" mass="9449">MSRMPNPVLSAAFLLAPALVLTACGGREPLQPAQGESMPVAPAMARATPTTDELLEPTTQQRPERVDELLRRSEEREDDPFDLPPPG</sequence>
<evidence type="ECO:0008006" key="5">
    <source>
        <dbReference type="Google" id="ProtNLM"/>
    </source>
</evidence>
<feature type="compositionally biased region" description="Low complexity" evidence="1">
    <location>
        <begin position="48"/>
        <end position="61"/>
    </location>
</feature>
<accession>A0A842HTA3</accession>
<gene>
    <name evidence="3" type="ORF">H6P80_00945</name>
</gene>